<gene>
    <name evidence="1" type="ORF">RT97_24050</name>
</gene>
<accession>A0A0D0M6Y3</accession>
<evidence type="ECO:0000313" key="1">
    <source>
        <dbReference type="EMBL" id="KIQ25310.1"/>
    </source>
</evidence>
<proteinExistence type="predicted"/>
<dbReference type="InterPro" id="IPR050458">
    <property type="entry name" value="LolB"/>
</dbReference>
<dbReference type="Proteomes" id="UP000032067">
    <property type="component" value="Unassembled WGS sequence"/>
</dbReference>
<dbReference type="Pfam" id="PF18934">
    <property type="entry name" value="DUF5682"/>
    <property type="match status" value="1"/>
</dbReference>
<name>A0A0D0M6Y3_VARPD</name>
<organism evidence="1 2">
    <name type="scientific">Variovorax paradoxus</name>
    <dbReference type="NCBI Taxonomy" id="34073"/>
    <lineage>
        <taxon>Bacteria</taxon>
        <taxon>Pseudomonadati</taxon>
        <taxon>Pseudomonadota</taxon>
        <taxon>Betaproteobacteria</taxon>
        <taxon>Burkholderiales</taxon>
        <taxon>Comamonadaceae</taxon>
        <taxon>Variovorax</taxon>
    </lineage>
</organism>
<dbReference type="RefSeq" id="WP_042581361.1">
    <property type="nucleotide sequence ID" value="NZ_JXQQ01000069.1"/>
</dbReference>
<dbReference type="AlphaFoldDB" id="A0A0D0M6Y3"/>
<dbReference type="PANTHER" id="PTHR30634">
    <property type="entry name" value="OUTER MEMBRANE LOLAB LIPOPROTEIN INSERTION APPARATUS"/>
    <property type="match status" value="1"/>
</dbReference>
<protein>
    <submittedName>
        <fullName evidence="1">Uncharacterized protein</fullName>
    </submittedName>
</protein>
<dbReference type="OrthoDB" id="9768066at2"/>
<evidence type="ECO:0000313" key="2">
    <source>
        <dbReference type="Proteomes" id="UP000032067"/>
    </source>
</evidence>
<dbReference type="EMBL" id="JXQQ01000069">
    <property type="protein sequence ID" value="KIQ25310.1"/>
    <property type="molecule type" value="Genomic_DNA"/>
</dbReference>
<reference evidence="1 2" key="1">
    <citation type="submission" date="2014-12" db="EMBL/GenBank/DDBJ databases">
        <title>16Stimator: statistical estimation of ribosomal gene copy numbers from draft genome assemblies.</title>
        <authorList>
            <person name="Perisin M.A."/>
            <person name="Vetter M."/>
            <person name="Gilbert J.A."/>
            <person name="Bergelson J."/>
        </authorList>
    </citation>
    <scope>NUCLEOTIDE SEQUENCE [LARGE SCALE GENOMIC DNA]</scope>
    <source>
        <strain evidence="1 2">MEDvA23</strain>
    </source>
</reference>
<sequence length="786" mass="85446">MTSSTTPSPLHYFGIRHHGPGCARSLLRAFESLQPDCILVEGPPEAEGLLSFMAHADLRPPVAMLIHANDDTRLAAFYPFAEFSPEWQALQWGVTHGLPTRFIDLPQAHRMAIEQAARAADEAKAEAVAEEPADTPLDDDETEAAPVTDTVQELVDETIANALPDDPFDWLAHAAGYADGESWWNHMVEERGDGEDLFGAIAEAMTAVRAETPEDRRGQRAMEREQLREAFMRQSIREAVKAGHQRIAVVCGAWHVPALQGAVTAKADAALLKGLPKLKVLATWVPWTYRHLTSASGYGAGIDSPGWYEHLWQQGEQVAGRTTGWLARVARLLREHDLDCSSAHLIEATRLAETLAALRERPAPGLPELDEAVRSVICMGEQAPLTLIRERLTVGDRMGQVPAEVPTVPLQRDIEQAQKSLRLKPEATARTLDLDLRQPNDLARSHLLHRLRLLDLPWGEITAGQRASRGTFHEVWQLQWQPEFALRIIEASRFGATVAHAASARVMEALAAETSLTALAEQVDIVLLADLPVAVQAVTRALEDRAALTGDAVQLIGAVPPLANVFRYGSVRQTDSALLSHVLDSLIVRGAIGLPIACGALDAEAAEALRTRLIATHDAVRLRDGEETTAAWRAALRSIAFGETGAPLLRGVSCRLLLDDAQIDSDGASQQLGRNLSAGAPPTEAAAWLEGFLNRNAMVLLHDEAVWCLVDRWLSGLGEEHFVQVLPLVRRSFADFSGADRRALGERAKRGAVGGTLPSAVAAADWDETRAVLALPLLRELLGVKA</sequence>
<dbReference type="PANTHER" id="PTHR30634:SF14">
    <property type="match status" value="1"/>
</dbReference>
<dbReference type="InterPro" id="IPR043737">
    <property type="entry name" value="DUF5682"/>
</dbReference>
<comment type="caution">
    <text evidence="1">The sequence shown here is derived from an EMBL/GenBank/DDBJ whole genome shotgun (WGS) entry which is preliminary data.</text>
</comment>